<protein>
    <recommendedName>
        <fullName evidence="2">non-specific serine/threonine protein kinase</fullName>
        <ecNumber evidence="2">2.7.11.1</ecNumber>
    </recommendedName>
</protein>
<dbReference type="AlphaFoldDB" id="A0A830BM76"/>
<keyword evidence="10" id="KW-1185">Reference proteome</keyword>
<keyword evidence="4" id="KW-0325">Glycoprotein</keyword>
<evidence type="ECO:0000313" key="9">
    <source>
        <dbReference type="EMBL" id="GFP85333.1"/>
    </source>
</evidence>
<evidence type="ECO:0000313" key="10">
    <source>
        <dbReference type="Proteomes" id="UP000653305"/>
    </source>
</evidence>
<dbReference type="EMBL" id="BMAC01000103">
    <property type="protein sequence ID" value="GFP85333.1"/>
    <property type="molecule type" value="Genomic_DNA"/>
</dbReference>
<dbReference type="PANTHER" id="PTHR33138">
    <property type="entry name" value="OS01G0690200 PROTEIN"/>
    <property type="match status" value="1"/>
</dbReference>
<evidence type="ECO:0000256" key="3">
    <source>
        <dbReference type="ARBA" id="ARBA00022729"/>
    </source>
</evidence>
<evidence type="ECO:0000259" key="8">
    <source>
        <dbReference type="Pfam" id="PF14380"/>
    </source>
</evidence>
<evidence type="ECO:0000256" key="2">
    <source>
        <dbReference type="ARBA" id="ARBA00012513"/>
    </source>
</evidence>
<dbReference type="Pfam" id="PF14380">
    <property type="entry name" value="WAK_assoc"/>
    <property type="match status" value="1"/>
</dbReference>
<dbReference type="OrthoDB" id="1303655at2759"/>
<dbReference type="Proteomes" id="UP000653305">
    <property type="component" value="Unassembled WGS sequence"/>
</dbReference>
<dbReference type="Pfam" id="PF13947">
    <property type="entry name" value="GUB_WAK_bind"/>
    <property type="match status" value="1"/>
</dbReference>
<organism evidence="9 10">
    <name type="scientific">Phtheirospermum japonicum</name>
    <dbReference type="NCBI Taxonomy" id="374723"/>
    <lineage>
        <taxon>Eukaryota</taxon>
        <taxon>Viridiplantae</taxon>
        <taxon>Streptophyta</taxon>
        <taxon>Embryophyta</taxon>
        <taxon>Tracheophyta</taxon>
        <taxon>Spermatophyta</taxon>
        <taxon>Magnoliopsida</taxon>
        <taxon>eudicotyledons</taxon>
        <taxon>Gunneridae</taxon>
        <taxon>Pentapetalae</taxon>
        <taxon>asterids</taxon>
        <taxon>lamiids</taxon>
        <taxon>Lamiales</taxon>
        <taxon>Orobanchaceae</taxon>
        <taxon>Orobanchaceae incertae sedis</taxon>
        <taxon>Phtheirospermum</taxon>
    </lineage>
</organism>
<comment type="caution">
    <text evidence="9">The sequence shown here is derived from an EMBL/GenBank/DDBJ whole genome shotgun (WGS) entry which is preliminary data.</text>
</comment>
<dbReference type="EC" id="2.7.11.1" evidence="2"/>
<keyword evidence="9" id="KW-0418">Kinase</keyword>
<dbReference type="PANTHER" id="PTHR33138:SF87">
    <property type="entry name" value="WALL-ASSOCIATED RECEPTOR KINASE, GALACTURONAN-BINDING DOMAIN-CONTAINING PROTEIN"/>
    <property type="match status" value="1"/>
</dbReference>
<evidence type="ECO:0000256" key="4">
    <source>
        <dbReference type="ARBA" id="ARBA00023180"/>
    </source>
</evidence>
<dbReference type="InterPro" id="IPR032872">
    <property type="entry name" value="WAK_assoc_C"/>
</dbReference>
<evidence type="ECO:0000256" key="5">
    <source>
        <dbReference type="ARBA" id="ARBA00047899"/>
    </source>
</evidence>
<sequence length="212" mass="23207">MYCGNPGLVLDCENQTNVTTINIMSTKYRVLEIDQSTRTMRISREDVMDVSSSCPREKKNTTLDYSIFDYAPGYTNVTFFYRCPDWNSTGFNYVSCGNSVFDDEGAYVLPGAYGPGKCEASVVVPVPVVGKLGDNVNTTGLGQVLREGFRIRLKIDDETICNECVGSKGRCGYNLLTNRTACYCPNPPYFSNNACPMASGASPQNSPSHLGT</sequence>
<comment type="catalytic activity">
    <reaction evidence="5">
        <text>L-threonyl-[protein] + ATP = O-phospho-L-threonyl-[protein] + ADP + H(+)</text>
        <dbReference type="Rhea" id="RHEA:46608"/>
        <dbReference type="Rhea" id="RHEA-COMP:11060"/>
        <dbReference type="Rhea" id="RHEA-COMP:11605"/>
        <dbReference type="ChEBI" id="CHEBI:15378"/>
        <dbReference type="ChEBI" id="CHEBI:30013"/>
        <dbReference type="ChEBI" id="CHEBI:30616"/>
        <dbReference type="ChEBI" id="CHEBI:61977"/>
        <dbReference type="ChEBI" id="CHEBI:456216"/>
        <dbReference type="EC" id="2.7.11.1"/>
    </reaction>
</comment>
<keyword evidence="9" id="KW-0808">Transferase</keyword>
<proteinExistence type="predicted"/>
<dbReference type="GO" id="GO:0004674">
    <property type="term" value="F:protein serine/threonine kinase activity"/>
    <property type="evidence" value="ECO:0007669"/>
    <property type="project" value="UniProtKB-EC"/>
</dbReference>
<dbReference type="GO" id="GO:0030247">
    <property type="term" value="F:polysaccharide binding"/>
    <property type="evidence" value="ECO:0007669"/>
    <property type="project" value="InterPro"/>
</dbReference>
<accession>A0A830BM76</accession>
<dbReference type="GO" id="GO:0016020">
    <property type="term" value="C:membrane"/>
    <property type="evidence" value="ECO:0007669"/>
    <property type="project" value="UniProtKB-SubCell"/>
</dbReference>
<comment type="subcellular location">
    <subcellularLocation>
        <location evidence="1">Membrane</location>
        <topology evidence="1">Single-pass membrane protein</topology>
    </subcellularLocation>
</comment>
<feature type="domain" description="Wall-associated receptor kinase C-terminal" evidence="8">
    <location>
        <begin position="115"/>
        <end position="186"/>
    </location>
</feature>
<comment type="catalytic activity">
    <reaction evidence="6">
        <text>L-seryl-[protein] + ATP = O-phospho-L-seryl-[protein] + ADP + H(+)</text>
        <dbReference type="Rhea" id="RHEA:17989"/>
        <dbReference type="Rhea" id="RHEA-COMP:9863"/>
        <dbReference type="Rhea" id="RHEA-COMP:11604"/>
        <dbReference type="ChEBI" id="CHEBI:15378"/>
        <dbReference type="ChEBI" id="CHEBI:29999"/>
        <dbReference type="ChEBI" id="CHEBI:30616"/>
        <dbReference type="ChEBI" id="CHEBI:83421"/>
        <dbReference type="ChEBI" id="CHEBI:456216"/>
        <dbReference type="EC" id="2.7.11.1"/>
    </reaction>
</comment>
<keyword evidence="9" id="KW-0675">Receptor</keyword>
<gene>
    <name evidence="9" type="ORF">PHJA_000677000</name>
</gene>
<evidence type="ECO:0000259" key="7">
    <source>
        <dbReference type="Pfam" id="PF13947"/>
    </source>
</evidence>
<keyword evidence="3" id="KW-0732">Signal</keyword>
<dbReference type="InterPro" id="IPR025287">
    <property type="entry name" value="WAK_GUB"/>
</dbReference>
<feature type="domain" description="Wall-associated receptor kinase galacturonan-binding" evidence="7">
    <location>
        <begin position="2"/>
        <end position="44"/>
    </location>
</feature>
<reference evidence="9" key="1">
    <citation type="submission" date="2020-07" db="EMBL/GenBank/DDBJ databases">
        <title>Ethylene signaling mediates host invasion by parasitic plants.</title>
        <authorList>
            <person name="Yoshida S."/>
        </authorList>
    </citation>
    <scope>NUCLEOTIDE SEQUENCE</scope>
    <source>
        <strain evidence="9">Okayama</strain>
    </source>
</reference>
<evidence type="ECO:0000256" key="1">
    <source>
        <dbReference type="ARBA" id="ARBA00004167"/>
    </source>
</evidence>
<evidence type="ECO:0000256" key="6">
    <source>
        <dbReference type="ARBA" id="ARBA00048679"/>
    </source>
</evidence>
<name>A0A830BM76_9LAMI</name>